<keyword evidence="2" id="KW-1185">Reference proteome</keyword>
<organism evidence="1 2">
    <name type="scientific">Porites lobata</name>
    <dbReference type="NCBI Taxonomy" id="104759"/>
    <lineage>
        <taxon>Eukaryota</taxon>
        <taxon>Metazoa</taxon>
        <taxon>Cnidaria</taxon>
        <taxon>Anthozoa</taxon>
        <taxon>Hexacorallia</taxon>
        <taxon>Scleractinia</taxon>
        <taxon>Fungiina</taxon>
        <taxon>Poritidae</taxon>
        <taxon>Porites</taxon>
    </lineage>
</organism>
<dbReference type="Proteomes" id="UP001159405">
    <property type="component" value="Unassembled WGS sequence"/>
</dbReference>
<protein>
    <submittedName>
        <fullName evidence="1">Uncharacterized protein</fullName>
    </submittedName>
</protein>
<name>A0ABN8PYV3_9CNID</name>
<sequence length="112" mass="12623">MWNMSFIMVHHILPQINSCHSVTDVKDVMKTESCMRIALYQHFQEDPTFQDPGHLCCTVCREKCKCTGDGCALGEVYHLSAPQDTKQSSSPSTRKLSAVDKEGLHLVLNNLR</sequence>
<proteinExistence type="predicted"/>
<evidence type="ECO:0000313" key="2">
    <source>
        <dbReference type="Proteomes" id="UP001159405"/>
    </source>
</evidence>
<evidence type="ECO:0000313" key="1">
    <source>
        <dbReference type="EMBL" id="CAH3153580.1"/>
    </source>
</evidence>
<dbReference type="EMBL" id="CALNXK010000096">
    <property type="protein sequence ID" value="CAH3153580.1"/>
    <property type="molecule type" value="Genomic_DNA"/>
</dbReference>
<feature type="non-terminal residue" evidence="1">
    <location>
        <position position="112"/>
    </location>
</feature>
<gene>
    <name evidence="1" type="ORF">PLOB_00049674</name>
</gene>
<reference evidence="1 2" key="1">
    <citation type="submission" date="2022-05" db="EMBL/GenBank/DDBJ databases">
        <authorList>
            <consortium name="Genoscope - CEA"/>
            <person name="William W."/>
        </authorList>
    </citation>
    <scope>NUCLEOTIDE SEQUENCE [LARGE SCALE GENOMIC DNA]</scope>
</reference>
<accession>A0ABN8PYV3</accession>
<comment type="caution">
    <text evidence="1">The sequence shown here is derived from an EMBL/GenBank/DDBJ whole genome shotgun (WGS) entry which is preliminary data.</text>
</comment>